<dbReference type="InterPro" id="IPR051918">
    <property type="entry name" value="STPP_CPPED1"/>
</dbReference>
<name>A0A382F2G9_9ZZZZ</name>
<dbReference type="AlphaFoldDB" id="A0A382F2G9"/>
<evidence type="ECO:0000259" key="1">
    <source>
        <dbReference type="Pfam" id="PF00149"/>
    </source>
</evidence>
<dbReference type="InterPro" id="IPR029052">
    <property type="entry name" value="Metallo-depent_PP-like"/>
</dbReference>
<dbReference type="SUPFAM" id="SSF56300">
    <property type="entry name" value="Metallo-dependent phosphatases"/>
    <property type="match status" value="1"/>
</dbReference>
<sequence>MTDNKTKWSIVLSSDLHFGSLKSVSGVDIRKRKKDQVQQIIEMKDEHNVQMVISAGDLTEYGVDGRCFLCFRKNKEDELNPMIRNWVEPIENAGIDVLLTIGNHDTYTGHPYFYKPVLKYIKKKHNATYYPWIWMKYSGCYTYTRNNILFISLGVYPKHLKFLRKNLPKDKKYPIIIFYHYNTVDKEKYSDWWSDKEKEQFYQVIKDYNILAIINGHIHATYQKTWKGFTMLNGGGSQLLRMNMEDDKFIDVKIYKN</sequence>
<proteinExistence type="predicted"/>
<dbReference type="PANTHER" id="PTHR43143">
    <property type="entry name" value="METALLOPHOSPHOESTERASE, CALCINEURIN SUPERFAMILY"/>
    <property type="match status" value="1"/>
</dbReference>
<dbReference type="PANTHER" id="PTHR43143:SF1">
    <property type="entry name" value="SERINE_THREONINE-PROTEIN PHOSPHATASE CPPED1"/>
    <property type="match status" value="1"/>
</dbReference>
<organism evidence="2">
    <name type="scientific">marine metagenome</name>
    <dbReference type="NCBI Taxonomy" id="408172"/>
    <lineage>
        <taxon>unclassified sequences</taxon>
        <taxon>metagenomes</taxon>
        <taxon>ecological metagenomes</taxon>
    </lineage>
</organism>
<dbReference type="GO" id="GO:0016787">
    <property type="term" value="F:hydrolase activity"/>
    <property type="evidence" value="ECO:0007669"/>
    <property type="project" value="InterPro"/>
</dbReference>
<dbReference type="InterPro" id="IPR004843">
    <property type="entry name" value="Calcineurin-like_PHP"/>
</dbReference>
<dbReference type="EMBL" id="UINC01047656">
    <property type="protein sequence ID" value="SVB57196.1"/>
    <property type="molecule type" value="Genomic_DNA"/>
</dbReference>
<accession>A0A382F2G9</accession>
<gene>
    <name evidence="2" type="ORF">METZ01_LOCUS210050</name>
</gene>
<dbReference type="Gene3D" id="3.60.21.10">
    <property type="match status" value="1"/>
</dbReference>
<protein>
    <recommendedName>
        <fullName evidence="1">Calcineurin-like phosphoesterase domain-containing protein</fullName>
    </recommendedName>
</protein>
<feature type="domain" description="Calcineurin-like phosphoesterase" evidence="1">
    <location>
        <begin position="10"/>
        <end position="220"/>
    </location>
</feature>
<evidence type="ECO:0000313" key="2">
    <source>
        <dbReference type="EMBL" id="SVB57196.1"/>
    </source>
</evidence>
<reference evidence="2" key="1">
    <citation type="submission" date="2018-05" db="EMBL/GenBank/DDBJ databases">
        <authorList>
            <person name="Lanie J.A."/>
            <person name="Ng W.-L."/>
            <person name="Kazmierczak K.M."/>
            <person name="Andrzejewski T.M."/>
            <person name="Davidsen T.M."/>
            <person name="Wayne K.J."/>
            <person name="Tettelin H."/>
            <person name="Glass J.I."/>
            <person name="Rusch D."/>
            <person name="Podicherti R."/>
            <person name="Tsui H.-C.T."/>
            <person name="Winkler M.E."/>
        </authorList>
    </citation>
    <scope>NUCLEOTIDE SEQUENCE</scope>
</reference>
<dbReference type="Pfam" id="PF00149">
    <property type="entry name" value="Metallophos"/>
    <property type="match status" value="1"/>
</dbReference>